<comment type="function">
    <text evidence="12">Cytochrome bo(3) ubiquinol terminal oxidase is the component of the aerobic respiratory chain of E.coli that predominates when cells are grown at high aeration. Has proton pump activity across the membrane in addition to electron transfer, pumping 2 protons/electron.</text>
</comment>
<keyword evidence="10" id="KW-0560">Oxidoreductase</keyword>
<proteinExistence type="inferred from homology"/>
<evidence type="ECO:0000256" key="1">
    <source>
        <dbReference type="ARBA" id="ARBA00004651"/>
    </source>
</evidence>
<evidence type="ECO:0000256" key="10">
    <source>
        <dbReference type="ARBA" id="ARBA00023002"/>
    </source>
</evidence>
<evidence type="ECO:0000256" key="16">
    <source>
        <dbReference type="ARBA" id="ARBA00032185"/>
    </source>
</evidence>
<dbReference type="PANTHER" id="PTHR36835">
    <property type="entry name" value="CYTOCHROME BO(3) UBIQUINOL OXIDASE SUBUNIT 4"/>
    <property type="match status" value="1"/>
</dbReference>
<evidence type="ECO:0000256" key="17">
    <source>
        <dbReference type="SAM" id="Phobius"/>
    </source>
</evidence>
<dbReference type="GO" id="GO:0015990">
    <property type="term" value="P:electron transport coupled proton transport"/>
    <property type="evidence" value="ECO:0007669"/>
    <property type="project" value="InterPro"/>
</dbReference>
<feature type="transmembrane region" description="Helical" evidence="17">
    <location>
        <begin position="21"/>
        <end position="45"/>
    </location>
</feature>
<dbReference type="RefSeq" id="WP_069204394.1">
    <property type="nucleotide sequence ID" value="NZ_CP014168.1"/>
</dbReference>
<keyword evidence="5" id="KW-0813">Transport</keyword>
<feature type="transmembrane region" description="Helical" evidence="17">
    <location>
        <begin position="51"/>
        <end position="75"/>
    </location>
</feature>
<protein>
    <recommendedName>
        <fullName evidence="4">Cytochrome bo(3) ubiquinol oxidase subunit 4</fullName>
    </recommendedName>
    <alternativeName>
        <fullName evidence="16">Cytochrome o ubiquinol oxidase subunit 4</fullName>
    </alternativeName>
    <alternativeName>
        <fullName evidence="13">Oxidase bo(3) subunit 4</fullName>
    </alternativeName>
    <alternativeName>
        <fullName evidence="14">Ubiquinol oxidase polypeptide IV</fullName>
    </alternativeName>
    <alternativeName>
        <fullName evidence="15">Ubiquinol oxidase subunit 4</fullName>
    </alternativeName>
</protein>
<evidence type="ECO:0000256" key="8">
    <source>
        <dbReference type="ARBA" id="ARBA00022982"/>
    </source>
</evidence>
<keyword evidence="8" id="KW-0249">Electron transport</keyword>
<keyword evidence="19" id="KW-1185">Reference proteome</keyword>
<name>A0A1B3Z8S8_9SPHN</name>
<evidence type="ECO:0000256" key="4">
    <source>
        <dbReference type="ARBA" id="ARBA00014689"/>
    </source>
</evidence>
<evidence type="ECO:0000256" key="12">
    <source>
        <dbReference type="ARBA" id="ARBA00025694"/>
    </source>
</evidence>
<accession>A0A1B3Z8S8</accession>
<dbReference type="PANTHER" id="PTHR36835:SF1">
    <property type="entry name" value="CYTOCHROME BO(3) UBIQUINOL OXIDASE SUBUNIT 4"/>
    <property type="match status" value="1"/>
</dbReference>
<evidence type="ECO:0000313" key="18">
    <source>
        <dbReference type="EMBL" id="AOH83827.1"/>
    </source>
</evidence>
<evidence type="ECO:0000256" key="14">
    <source>
        <dbReference type="ARBA" id="ARBA00030211"/>
    </source>
</evidence>
<evidence type="ECO:0000256" key="9">
    <source>
        <dbReference type="ARBA" id="ARBA00022989"/>
    </source>
</evidence>
<evidence type="ECO:0000256" key="13">
    <source>
        <dbReference type="ARBA" id="ARBA00030071"/>
    </source>
</evidence>
<evidence type="ECO:0000256" key="5">
    <source>
        <dbReference type="ARBA" id="ARBA00022448"/>
    </source>
</evidence>
<feature type="transmembrane region" description="Helical" evidence="17">
    <location>
        <begin position="87"/>
        <end position="109"/>
    </location>
</feature>
<evidence type="ECO:0000256" key="7">
    <source>
        <dbReference type="ARBA" id="ARBA00022692"/>
    </source>
</evidence>
<dbReference type="InterPro" id="IPR050968">
    <property type="entry name" value="Cytochrome_c_oxidase_bac_sub4"/>
</dbReference>
<comment type="subcellular location">
    <subcellularLocation>
        <location evidence="1">Cell membrane</location>
        <topology evidence="1">Multi-pass membrane protein</topology>
    </subcellularLocation>
</comment>
<dbReference type="NCBIfam" id="TIGR02847">
    <property type="entry name" value="CyoD"/>
    <property type="match status" value="1"/>
</dbReference>
<evidence type="ECO:0000256" key="6">
    <source>
        <dbReference type="ARBA" id="ARBA00022475"/>
    </source>
</evidence>
<evidence type="ECO:0000256" key="3">
    <source>
        <dbReference type="ARBA" id="ARBA00011700"/>
    </source>
</evidence>
<dbReference type="GO" id="GO:0009319">
    <property type="term" value="C:cytochrome o ubiquinol oxidase complex"/>
    <property type="evidence" value="ECO:0007669"/>
    <property type="project" value="TreeGrafter"/>
</dbReference>
<comment type="subunit">
    <text evidence="3">Heterooctamer of two A chains, two B chains, two C chains and two D chains.</text>
</comment>
<gene>
    <name evidence="18" type="ORF">AWL63_07450</name>
</gene>
<sequence>MSSNEHRHEDRTPGEHRGSALAEAGTYFLGLVLALGLTAISFWAIRTHMLWGPGVPIGLCVLAIAQMGIHLVFFLHITSGPDNTNNVLALAFGVLIVFLVVAGSLWIMANLNANMMPMPAMMSPQTQP</sequence>
<dbReference type="InterPro" id="IPR014210">
    <property type="entry name" value="Cyt_o_ubiqinol_oxidase_su4"/>
</dbReference>
<organism evidence="18 19">
    <name type="scientific">Sphingomonas panacis</name>
    <dbReference type="NCBI Taxonomy" id="1560345"/>
    <lineage>
        <taxon>Bacteria</taxon>
        <taxon>Pseudomonadati</taxon>
        <taxon>Pseudomonadota</taxon>
        <taxon>Alphaproteobacteria</taxon>
        <taxon>Sphingomonadales</taxon>
        <taxon>Sphingomonadaceae</taxon>
        <taxon>Sphingomonas</taxon>
    </lineage>
</organism>
<keyword evidence="7 17" id="KW-0812">Transmembrane</keyword>
<dbReference type="KEGG" id="span:AWL63_07450"/>
<evidence type="ECO:0000313" key="19">
    <source>
        <dbReference type="Proteomes" id="UP000094256"/>
    </source>
</evidence>
<keyword evidence="11 17" id="KW-0472">Membrane</keyword>
<dbReference type="Proteomes" id="UP000094256">
    <property type="component" value="Chromosome"/>
</dbReference>
<dbReference type="EMBL" id="CP014168">
    <property type="protein sequence ID" value="AOH83827.1"/>
    <property type="molecule type" value="Genomic_DNA"/>
</dbReference>
<dbReference type="GO" id="GO:0015078">
    <property type="term" value="F:proton transmembrane transporter activity"/>
    <property type="evidence" value="ECO:0007669"/>
    <property type="project" value="TreeGrafter"/>
</dbReference>
<evidence type="ECO:0000256" key="11">
    <source>
        <dbReference type="ARBA" id="ARBA00023136"/>
    </source>
</evidence>
<dbReference type="STRING" id="1560345.AWL63_07450"/>
<keyword evidence="9 17" id="KW-1133">Transmembrane helix</keyword>
<dbReference type="GO" id="GO:0009486">
    <property type="term" value="F:cytochrome bo3 ubiquinol oxidase activity"/>
    <property type="evidence" value="ECO:0007669"/>
    <property type="project" value="InterPro"/>
</dbReference>
<evidence type="ECO:0000256" key="15">
    <source>
        <dbReference type="ARBA" id="ARBA00031887"/>
    </source>
</evidence>
<keyword evidence="6" id="KW-1003">Cell membrane</keyword>
<evidence type="ECO:0000256" key="2">
    <source>
        <dbReference type="ARBA" id="ARBA00008079"/>
    </source>
</evidence>
<dbReference type="GO" id="GO:0019646">
    <property type="term" value="P:aerobic electron transport chain"/>
    <property type="evidence" value="ECO:0007669"/>
    <property type="project" value="TreeGrafter"/>
</dbReference>
<dbReference type="Pfam" id="PF03626">
    <property type="entry name" value="COX4_pro"/>
    <property type="match status" value="1"/>
</dbReference>
<reference evidence="18 19" key="1">
    <citation type="submission" date="2016-01" db="EMBL/GenBank/DDBJ databases">
        <title>Complete genome and mega plasmid sequence of Sphingomonas panacis DCY99 elicits systemic resistance in rice to Xanthomonas oryzae.</title>
        <authorList>
            <person name="Kim Y.J."/>
            <person name="Yang D.C."/>
            <person name="Sing P."/>
        </authorList>
    </citation>
    <scope>NUCLEOTIDE SEQUENCE [LARGE SCALE GENOMIC DNA]</scope>
    <source>
        <strain evidence="18 19">DCY99</strain>
    </source>
</reference>
<dbReference type="OrthoDB" id="2375888at2"/>
<dbReference type="GO" id="GO:0005886">
    <property type="term" value="C:plasma membrane"/>
    <property type="evidence" value="ECO:0007669"/>
    <property type="project" value="UniProtKB-SubCell"/>
</dbReference>
<comment type="similarity">
    <text evidence="2">Belongs to the cytochrome c oxidase bacterial subunit 4 family.</text>
</comment>
<dbReference type="InterPro" id="IPR005171">
    <property type="entry name" value="Cyt_c_oxidase_su4_prok"/>
</dbReference>
<dbReference type="AlphaFoldDB" id="A0A1B3Z8S8"/>